<comment type="caution">
    <text evidence="11">The sequence shown here is derived from an EMBL/GenBank/DDBJ whole genome shotgun (WGS) entry which is preliminary data.</text>
</comment>
<dbReference type="PROSITE" id="PS51007">
    <property type="entry name" value="CYTC"/>
    <property type="match status" value="1"/>
</dbReference>
<proteinExistence type="predicted"/>
<dbReference type="SUPFAM" id="SSF46626">
    <property type="entry name" value="Cytochrome c"/>
    <property type="match status" value="1"/>
</dbReference>
<sequence length="185" mass="19695">MSLRLRIELALLALLISGCDRHAGAYRQPPAGEGAPFAAAVALTPGGGELRTEPNPRARPYYDNAAAVVTGMKLYNAMNCVGCHFNGGGGIGPPLMDDKWIYGGRLDQIYDTIYFGRANGMPAWAGKLTDEQIWQIAAYVRSMSLPETLAANGDGTPSQHPAPVPEDADSHDGWRLTPSDGGKAR</sequence>
<dbReference type="Pfam" id="PF13442">
    <property type="entry name" value="Cytochrome_CBB3"/>
    <property type="match status" value="1"/>
</dbReference>
<feature type="region of interest" description="Disordered" evidence="9">
    <location>
        <begin position="149"/>
        <end position="185"/>
    </location>
</feature>
<keyword evidence="2" id="KW-0813">Transport</keyword>
<gene>
    <name evidence="11" type="ORF">ACFO0A_14710</name>
</gene>
<protein>
    <submittedName>
        <fullName evidence="11">C-type cytochrome</fullName>
    </submittedName>
</protein>
<dbReference type="Proteomes" id="UP001595828">
    <property type="component" value="Unassembled WGS sequence"/>
</dbReference>
<evidence type="ECO:0000256" key="8">
    <source>
        <dbReference type="PROSITE-ProRule" id="PRU00433"/>
    </source>
</evidence>
<evidence type="ECO:0000256" key="1">
    <source>
        <dbReference type="ARBA" id="ARBA00001926"/>
    </source>
</evidence>
<dbReference type="InterPro" id="IPR051459">
    <property type="entry name" value="Cytochrome_c-type_DH"/>
</dbReference>
<keyword evidence="6" id="KW-0249">Electron transport</keyword>
<dbReference type="InterPro" id="IPR036909">
    <property type="entry name" value="Cyt_c-like_dom_sf"/>
</dbReference>
<evidence type="ECO:0000256" key="6">
    <source>
        <dbReference type="ARBA" id="ARBA00022982"/>
    </source>
</evidence>
<dbReference type="InterPro" id="IPR008168">
    <property type="entry name" value="Cyt_C_IC"/>
</dbReference>
<evidence type="ECO:0000256" key="9">
    <source>
        <dbReference type="SAM" id="MobiDB-lite"/>
    </source>
</evidence>
<reference evidence="12" key="1">
    <citation type="journal article" date="2019" name="Int. J. Syst. Evol. Microbiol.">
        <title>The Global Catalogue of Microorganisms (GCM) 10K type strain sequencing project: providing services to taxonomists for standard genome sequencing and annotation.</title>
        <authorList>
            <consortium name="The Broad Institute Genomics Platform"/>
            <consortium name="The Broad Institute Genome Sequencing Center for Infectious Disease"/>
            <person name="Wu L."/>
            <person name="Ma J."/>
        </authorList>
    </citation>
    <scope>NUCLEOTIDE SEQUENCE [LARGE SCALE GENOMIC DNA]</scope>
    <source>
        <strain evidence="12">CGMCC 1.12989</strain>
    </source>
</reference>
<evidence type="ECO:0000256" key="5">
    <source>
        <dbReference type="ARBA" id="ARBA00022723"/>
    </source>
</evidence>
<dbReference type="EMBL" id="JBHSDR010000008">
    <property type="protein sequence ID" value="MFC4296306.1"/>
    <property type="molecule type" value="Genomic_DNA"/>
</dbReference>
<dbReference type="PRINTS" id="PR00605">
    <property type="entry name" value="CYTCHROMECIC"/>
</dbReference>
<dbReference type="RefSeq" id="WP_379539859.1">
    <property type="nucleotide sequence ID" value="NZ_JBHSDR010000008.1"/>
</dbReference>
<organism evidence="11 12">
    <name type="scientific">Novosphingobium tardum</name>
    <dbReference type="NCBI Taxonomy" id="1538021"/>
    <lineage>
        <taxon>Bacteria</taxon>
        <taxon>Pseudomonadati</taxon>
        <taxon>Pseudomonadota</taxon>
        <taxon>Alphaproteobacteria</taxon>
        <taxon>Sphingomonadales</taxon>
        <taxon>Sphingomonadaceae</taxon>
        <taxon>Novosphingobium</taxon>
    </lineage>
</organism>
<keyword evidence="4" id="KW-0679">Respiratory chain</keyword>
<evidence type="ECO:0000313" key="11">
    <source>
        <dbReference type="EMBL" id="MFC4296306.1"/>
    </source>
</evidence>
<dbReference type="PANTHER" id="PTHR35008:SF4">
    <property type="entry name" value="BLL4482 PROTEIN"/>
    <property type="match status" value="1"/>
</dbReference>
<keyword evidence="5 8" id="KW-0479">Metal-binding</keyword>
<keyword evidence="12" id="KW-1185">Reference proteome</keyword>
<name>A0ABV8RVB7_9SPHN</name>
<accession>A0ABV8RVB7</accession>
<dbReference type="PROSITE" id="PS51257">
    <property type="entry name" value="PROKAR_LIPOPROTEIN"/>
    <property type="match status" value="1"/>
</dbReference>
<comment type="cofactor">
    <cofactor evidence="1">
        <name>heme c</name>
        <dbReference type="ChEBI" id="CHEBI:61717"/>
    </cofactor>
</comment>
<keyword evidence="7 8" id="KW-0408">Iron</keyword>
<evidence type="ECO:0000256" key="7">
    <source>
        <dbReference type="ARBA" id="ARBA00023004"/>
    </source>
</evidence>
<dbReference type="Gene3D" id="1.10.760.10">
    <property type="entry name" value="Cytochrome c-like domain"/>
    <property type="match status" value="1"/>
</dbReference>
<keyword evidence="3 8" id="KW-0349">Heme</keyword>
<dbReference type="PANTHER" id="PTHR35008">
    <property type="entry name" value="BLL4482 PROTEIN-RELATED"/>
    <property type="match status" value="1"/>
</dbReference>
<evidence type="ECO:0000313" key="12">
    <source>
        <dbReference type="Proteomes" id="UP001595828"/>
    </source>
</evidence>
<evidence type="ECO:0000256" key="3">
    <source>
        <dbReference type="ARBA" id="ARBA00022617"/>
    </source>
</evidence>
<evidence type="ECO:0000259" key="10">
    <source>
        <dbReference type="PROSITE" id="PS51007"/>
    </source>
</evidence>
<evidence type="ECO:0000256" key="4">
    <source>
        <dbReference type="ARBA" id="ARBA00022660"/>
    </source>
</evidence>
<evidence type="ECO:0000256" key="2">
    <source>
        <dbReference type="ARBA" id="ARBA00022448"/>
    </source>
</evidence>
<feature type="domain" description="Cytochrome c" evidence="10">
    <location>
        <begin position="66"/>
        <end position="144"/>
    </location>
</feature>
<dbReference type="InterPro" id="IPR009056">
    <property type="entry name" value="Cyt_c-like_dom"/>
</dbReference>